<evidence type="ECO:0000259" key="5">
    <source>
        <dbReference type="PROSITE" id="PS51296"/>
    </source>
</evidence>
<dbReference type="InterPro" id="IPR017941">
    <property type="entry name" value="Rieske_2Fe-2S"/>
</dbReference>
<proteinExistence type="predicted"/>
<accession>A0ABR7B8T7</accession>
<dbReference type="PROSITE" id="PS51296">
    <property type="entry name" value="RIESKE"/>
    <property type="match status" value="1"/>
</dbReference>
<keyword evidence="7" id="KW-1185">Reference proteome</keyword>
<dbReference type="Gene3D" id="2.102.10.10">
    <property type="entry name" value="Rieske [2Fe-2S] iron-sulphur domain"/>
    <property type="match status" value="1"/>
</dbReference>
<comment type="caution">
    <text evidence="6">The sequence shown here is derived from an EMBL/GenBank/DDBJ whole genome shotgun (WGS) entry which is preliminary data.</text>
</comment>
<dbReference type="CDD" id="cd03467">
    <property type="entry name" value="Rieske"/>
    <property type="match status" value="1"/>
</dbReference>
<keyword evidence="4" id="KW-0411">Iron-sulfur</keyword>
<dbReference type="SUPFAM" id="SSF50022">
    <property type="entry name" value="ISP domain"/>
    <property type="match status" value="1"/>
</dbReference>
<evidence type="ECO:0000256" key="2">
    <source>
        <dbReference type="ARBA" id="ARBA00022723"/>
    </source>
</evidence>
<evidence type="ECO:0000256" key="4">
    <source>
        <dbReference type="ARBA" id="ARBA00023014"/>
    </source>
</evidence>
<dbReference type="PANTHER" id="PTHR40261:SF1">
    <property type="entry name" value="RIESKE DOMAIN-CONTAINING PROTEIN"/>
    <property type="match status" value="1"/>
</dbReference>
<evidence type="ECO:0000313" key="7">
    <source>
        <dbReference type="Proteomes" id="UP000660131"/>
    </source>
</evidence>
<evidence type="ECO:0000313" key="6">
    <source>
        <dbReference type="EMBL" id="MBC3953573.1"/>
    </source>
</evidence>
<evidence type="ECO:0000256" key="3">
    <source>
        <dbReference type="ARBA" id="ARBA00023004"/>
    </source>
</evidence>
<keyword evidence="1" id="KW-0001">2Fe-2S</keyword>
<keyword evidence="3" id="KW-0408">Iron</keyword>
<protein>
    <submittedName>
        <fullName evidence="6">Rieske 2Fe-2S domain-containing protein</fullName>
    </submittedName>
</protein>
<dbReference type="EMBL" id="JACONV010000001">
    <property type="protein sequence ID" value="MBC3953573.1"/>
    <property type="molecule type" value="Genomic_DNA"/>
</dbReference>
<dbReference type="PANTHER" id="PTHR40261">
    <property type="match status" value="1"/>
</dbReference>
<evidence type="ECO:0000256" key="1">
    <source>
        <dbReference type="ARBA" id="ARBA00022714"/>
    </source>
</evidence>
<sequence length="114" mass="12792">MDGVALCRVDTLVEGQSYGFDPLHEGRDRVFALRYRGRVRVYLNSCPHLHVALQYRKDRYLSADGERILCYAHGAQFLPDSGECVYGPCLGQTLTSLVVSEQDGWLLLATEQLA</sequence>
<gene>
    <name evidence="6" type="ORF">H8S56_00940</name>
</gene>
<reference evidence="6 7" key="1">
    <citation type="submission" date="2020-08" db="EMBL/GenBank/DDBJ databases">
        <title>Putative novel bacterial strains isolated from necrotic wheat leaf tissues caused by Xanthomonas translucens.</title>
        <authorList>
            <person name="Tambong J.T."/>
        </authorList>
    </citation>
    <scope>NUCLEOTIDE SEQUENCE [LARGE SCALE GENOMIC DNA]</scope>
    <source>
        <strain evidence="6 7">DOAB 1067</strain>
    </source>
</reference>
<dbReference type="Pfam" id="PF00355">
    <property type="entry name" value="Rieske"/>
    <property type="match status" value="1"/>
</dbReference>
<organism evidence="6 7">
    <name type="scientific">Pseudomonas triticifolii</name>
    <dbReference type="NCBI Taxonomy" id="2762592"/>
    <lineage>
        <taxon>Bacteria</taxon>
        <taxon>Pseudomonadati</taxon>
        <taxon>Pseudomonadota</taxon>
        <taxon>Gammaproteobacteria</taxon>
        <taxon>Pseudomonadales</taxon>
        <taxon>Pseudomonadaceae</taxon>
        <taxon>Pseudomonas</taxon>
    </lineage>
</organism>
<feature type="domain" description="Rieske" evidence="5">
    <location>
        <begin position="4"/>
        <end position="108"/>
    </location>
</feature>
<dbReference type="Proteomes" id="UP000660131">
    <property type="component" value="Unassembled WGS sequence"/>
</dbReference>
<name>A0ABR7B8T7_9PSED</name>
<dbReference type="RefSeq" id="WP_024685008.1">
    <property type="nucleotide sequence ID" value="NZ_JACONV010000001.1"/>
</dbReference>
<dbReference type="InterPro" id="IPR036922">
    <property type="entry name" value="Rieske_2Fe-2S_sf"/>
</dbReference>
<keyword evidence="2" id="KW-0479">Metal-binding</keyword>